<gene>
    <name evidence="2" type="ORF">FJT64_014808</name>
</gene>
<feature type="signal peptide" evidence="1">
    <location>
        <begin position="1"/>
        <end position="18"/>
    </location>
</feature>
<proteinExistence type="predicted"/>
<evidence type="ECO:0000313" key="2">
    <source>
        <dbReference type="EMBL" id="KAF0286717.1"/>
    </source>
</evidence>
<dbReference type="EMBL" id="VIIS01002234">
    <property type="protein sequence ID" value="KAF0286717.1"/>
    <property type="molecule type" value="Genomic_DNA"/>
</dbReference>
<feature type="chain" id="PRO_5025680197" evidence="1">
    <location>
        <begin position="19"/>
        <end position="85"/>
    </location>
</feature>
<keyword evidence="3" id="KW-1185">Reference proteome</keyword>
<keyword evidence="1" id="KW-0732">Signal</keyword>
<dbReference type="Proteomes" id="UP000440578">
    <property type="component" value="Unassembled WGS sequence"/>
</dbReference>
<sequence length="85" mass="8743">MLVLTAVIALLCAGIAAPQSLCVSQQCDYPDQCENRPNGVSVCVKSPAPTCDGVTCPAGQQCILQQDSCTGLPCNPQPTCVTSSE</sequence>
<evidence type="ECO:0000313" key="3">
    <source>
        <dbReference type="Proteomes" id="UP000440578"/>
    </source>
</evidence>
<dbReference type="AlphaFoldDB" id="A0A6A4USR9"/>
<protein>
    <submittedName>
        <fullName evidence="2">Uncharacterized protein</fullName>
    </submittedName>
</protein>
<reference evidence="2 3" key="1">
    <citation type="submission" date="2019-07" db="EMBL/GenBank/DDBJ databases">
        <title>Draft genome assembly of a fouling barnacle, Amphibalanus amphitrite (Darwin, 1854): The first reference genome for Thecostraca.</title>
        <authorList>
            <person name="Kim W."/>
        </authorList>
    </citation>
    <scope>NUCLEOTIDE SEQUENCE [LARGE SCALE GENOMIC DNA]</scope>
    <source>
        <strain evidence="2">SNU_AA5</strain>
        <tissue evidence="2">Soma without cirri and trophi</tissue>
    </source>
</reference>
<evidence type="ECO:0000256" key="1">
    <source>
        <dbReference type="SAM" id="SignalP"/>
    </source>
</evidence>
<organism evidence="2 3">
    <name type="scientific">Amphibalanus amphitrite</name>
    <name type="common">Striped barnacle</name>
    <name type="synonym">Balanus amphitrite</name>
    <dbReference type="NCBI Taxonomy" id="1232801"/>
    <lineage>
        <taxon>Eukaryota</taxon>
        <taxon>Metazoa</taxon>
        <taxon>Ecdysozoa</taxon>
        <taxon>Arthropoda</taxon>
        <taxon>Crustacea</taxon>
        <taxon>Multicrustacea</taxon>
        <taxon>Cirripedia</taxon>
        <taxon>Thoracica</taxon>
        <taxon>Thoracicalcarea</taxon>
        <taxon>Balanomorpha</taxon>
        <taxon>Balanoidea</taxon>
        <taxon>Balanidae</taxon>
        <taxon>Amphibalaninae</taxon>
        <taxon>Amphibalanus</taxon>
    </lineage>
</organism>
<comment type="caution">
    <text evidence="2">The sequence shown here is derived from an EMBL/GenBank/DDBJ whole genome shotgun (WGS) entry which is preliminary data.</text>
</comment>
<accession>A0A6A4USR9</accession>
<name>A0A6A4USR9_AMPAM</name>